<evidence type="ECO:0000313" key="2">
    <source>
        <dbReference type="Proteomes" id="UP000521379"/>
    </source>
</evidence>
<dbReference type="EMBL" id="JAAVUN010000027">
    <property type="protein sequence ID" value="NKE10492.1"/>
    <property type="molecule type" value="Genomic_DNA"/>
</dbReference>
<reference evidence="1 2" key="1">
    <citation type="submission" date="2020-02" db="EMBL/GenBank/DDBJ databases">
        <authorList>
            <person name="Sun Q."/>
        </authorList>
    </citation>
    <scope>NUCLEOTIDE SEQUENCE [LARGE SCALE GENOMIC DNA]</scope>
    <source>
        <strain evidence="1 2">YIM 13062</strain>
    </source>
</reference>
<protein>
    <submittedName>
        <fullName evidence="1">Uncharacterized protein</fullName>
    </submittedName>
</protein>
<sequence length="961" mass="106682">MAEYQAPTAEQVQAALRRLTSFQLRRAFYEGLKNPHWVKPLADAGAFSSPPEPEVGSDGIVREQYWPEASYLDAMVEHVPAEVAEVLGTLAGSSNSWVRRIAFSAGSRMPTAIAAKLKPVIDGWEDSGYGWRTDPRDLVSFTVNLLQGGETKFGVSFANKLFRPIKDKGGNNDPVTELKAHWYSRELPRVTIALGDNALKTILPWLTLWEKNEGSIGDEFDHSGFGRYEISRRQNSYHEIQDALIDAVRDAAIQHLERDPAAAWAALNRKPILIVRRISLYAVAEVLGRQAATGRANTDLLTVARELMVDAKSREQLATSDFIGLLRAIGAVSHAELDQLEGVLASGHITEQEAARITRNLRERGESDAEIQDQIAQWDRRWRHRVLAGVGPDLLPATLREQLDVLDAQDGVVDDPTRPTFQMSGWTGPNSPIPQEEMAALAPMELVAQLEGWHDEGDGWGPEPSHEGQARVLEAVVTSNPNALDGQRDLVRRLRPTYLRAILSGWEGALKSELALPWEQVLTLIGDILAHSDESDFPVEGGRFDDDPDFTEAKKVAVRFIAHLAAKAPTTTLSEKQLGRLADHLLTAATGTATWSEYVGTVEEEDSGWDPLMVSLNWKWPILLRGLINLVGLGEARPWHSRSLEALGQQLALEDPRGASRAVLGEGLAKLFNHARSWLLGSLSTYFGTRSGLDRNQQIAVTTAIAMQYYHPGLYRLLTDSMIAALDSTEQISIGWGNDVSPQQRIGQWVIEAIIRGHIGDDDPLRTEFYTRADPDARGDAIGHTAWSFMHAEEVDDAIRDRLADLWDERVRHVKAHPEDKAELMDFYWFIRSEKFPAAWWLPRLVEALTLNRELDTNGMIGEQLAAAADELPRVALDALTMLLAPAETPDRDNYDLRTHSLAPVIAAALKTSDPQLQADARSLVNHMGERGEIDLERRVQAILRANSEGDATTPPARDRW</sequence>
<accession>A0A846TXL5</accession>
<dbReference type="RefSeq" id="WP_119933566.1">
    <property type="nucleotide sequence ID" value="NZ_JAAVUN010000027.1"/>
</dbReference>
<proteinExistence type="predicted"/>
<comment type="caution">
    <text evidence="1">The sequence shown here is derived from an EMBL/GenBank/DDBJ whole genome shotgun (WGS) entry which is preliminary data.</text>
</comment>
<dbReference type="AlphaFoldDB" id="A0A846TXL5"/>
<evidence type="ECO:0000313" key="1">
    <source>
        <dbReference type="EMBL" id="NKE10492.1"/>
    </source>
</evidence>
<keyword evidence="2" id="KW-1185">Reference proteome</keyword>
<dbReference type="Proteomes" id="UP000521379">
    <property type="component" value="Unassembled WGS sequence"/>
</dbReference>
<gene>
    <name evidence="1" type="ORF">GTW58_11245</name>
</gene>
<organism evidence="1 2">
    <name type="scientific">Kocuria subflava</name>
    <dbReference type="NCBI Taxonomy" id="1736139"/>
    <lineage>
        <taxon>Bacteria</taxon>
        <taxon>Bacillati</taxon>
        <taxon>Actinomycetota</taxon>
        <taxon>Actinomycetes</taxon>
        <taxon>Micrococcales</taxon>
        <taxon>Micrococcaceae</taxon>
        <taxon>Kocuria</taxon>
    </lineage>
</organism>
<name>A0A846TXL5_9MICC</name>